<dbReference type="HOGENOM" id="CLU_198248_1_0_11"/>
<dbReference type="EMBL" id="CP000751">
    <property type="protein sequence ID" value="ABS06023.1"/>
    <property type="molecule type" value="Genomic_DNA"/>
</dbReference>
<keyword evidence="4" id="KW-1185">Reference proteome</keyword>
<evidence type="ECO:0000313" key="3">
    <source>
        <dbReference type="EMBL" id="ABS06023.1"/>
    </source>
</evidence>
<dbReference type="KEGG" id="kra:Krad_4564"/>
<name>A6WGT4_KINRD</name>
<organism evidence="3 4">
    <name type="scientific">Kineococcus radiotolerans (strain ATCC BAA-149 / DSM 14245 / SRS30216)</name>
    <dbReference type="NCBI Taxonomy" id="266940"/>
    <lineage>
        <taxon>Bacteria</taxon>
        <taxon>Bacillati</taxon>
        <taxon>Actinomycetota</taxon>
        <taxon>Actinomycetes</taxon>
        <taxon>Kineosporiales</taxon>
        <taxon>Kineosporiaceae</taxon>
        <taxon>Kineococcus</taxon>
    </lineage>
</organism>
<feature type="transmembrane region" description="Helical" evidence="2">
    <location>
        <begin position="6"/>
        <end position="25"/>
    </location>
</feature>
<dbReference type="Proteomes" id="UP000001116">
    <property type="component" value="Plasmid pKRAD01"/>
</dbReference>
<protein>
    <submittedName>
        <fullName evidence="3">Uncharacterized protein</fullName>
    </submittedName>
</protein>
<dbReference type="RefSeq" id="WP_012001999.1">
    <property type="nucleotide sequence ID" value="NC_009806.1"/>
</dbReference>
<keyword evidence="2" id="KW-1133">Transmembrane helix</keyword>
<keyword evidence="2" id="KW-0472">Membrane</keyword>
<dbReference type="AlphaFoldDB" id="A6WGT4"/>
<evidence type="ECO:0000256" key="1">
    <source>
        <dbReference type="SAM" id="MobiDB-lite"/>
    </source>
</evidence>
<evidence type="ECO:0000256" key="2">
    <source>
        <dbReference type="SAM" id="Phobius"/>
    </source>
</evidence>
<geneLocation type="plasmid" evidence="3 4">
    <name>pKRAD01</name>
</geneLocation>
<feature type="region of interest" description="Disordered" evidence="1">
    <location>
        <begin position="35"/>
        <end position="71"/>
    </location>
</feature>
<gene>
    <name evidence="3" type="ordered locus">Krad_4564</name>
</gene>
<sequence length="71" mass="8196">MDVFKEYFAALAPSTGLGLLFWLLMRSVLRADRSERAAARRVRQERSEHKNPQVIRPTASDHDTKPAQDMR</sequence>
<feature type="compositionally biased region" description="Basic and acidic residues" evidence="1">
    <location>
        <begin position="59"/>
        <end position="71"/>
    </location>
</feature>
<keyword evidence="2" id="KW-0812">Transmembrane</keyword>
<proteinExistence type="predicted"/>
<keyword evidence="3" id="KW-0614">Plasmid</keyword>
<evidence type="ECO:0000313" key="4">
    <source>
        <dbReference type="Proteomes" id="UP000001116"/>
    </source>
</evidence>
<accession>A6WGT4</accession>
<feature type="compositionally biased region" description="Basic and acidic residues" evidence="1">
    <location>
        <begin position="35"/>
        <end position="51"/>
    </location>
</feature>
<reference evidence="4" key="1">
    <citation type="journal article" date="2008" name="PLoS ONE">
        <title>Survival in nuclear waste, extreme resistance, and potential applications gleaned from the genome sequence of Kineococcus radiotolerans SRS30216.</title>
        <authorList>
            <person name="Bagwell C.E."/>
            <person name="Bhat S."/>
            <person name="Hawkins G.M."/>
            <person name="Smith B.W."/>
            <person name="Biswas T."/>
            <person name="Hoover T.R."/>
            <person name="Saunders E."/>
            <person name="Han C.S."/>
            <person name="Tsodikov O.V."/>
            <person name="Shimkets L.J."/>
        </authorList>
    </citation>
    <scope>NUCLEOTIDE SEQUENCE [LARGE SCALE GENOMIC DNA]</scope>
    <source>
        <strain evidence="4">ATCC BAA-149 / DSM 14245 / SRS30216</strain>
    </source>
</reference>